<dbReference type="InterPro" id="IPR000719">
    <property type="entry name" value="Prot_kinase_dom"/>
</dbReference>
<dbReference type="Pfam" id="PF00027">
    <property type="entry name" value="cNMP_binding"/>
    <property type="match status" value="2"/>
</dbReference>
<dbReference type="PROSITE" id="PS00018">
    <property type="entry name" value="EF_HAND_1"/>
    <property type="match status" value="1"/>
</dbReference>
<feature type="domain" description="Cyclic nucleotide-binding" evidence="10">
    <location>
        <begin position="470"/>
        <end position="556"/>
    </location>
</feature>
<evidence type="ECO:0000313" key="11">
    <source>
        <dbReference type="EMBL" id="CAJ1965683.1"/>
    </source>
</evidence>
<reference evidence="11" key="1">
    <citation type="submission" date="2023-08" db="EMBL/GenBank/DDBJ databases">
        <authorList>
            <person name="Audoor S."/>
            <person name="Bilcke G."/>
        </authorList>
    </citation>
    <scope>NUCLEOTIDE SEQUENCE</scope>
</reference>
<evidence type="ECO:0008006" key="13">
    <source>
        <dbReference type="Google" id="ProtNLM"/>
    </source>
</evidence>
<dbReference type="Gene3D" id="1.10.510.10">
    <property type="entry name" value="Transferase(Phosphotransferase) domain 1"/>
    <property type="match status" value="1"/>
</dbReference>
<dbReference type="PROSITE" id="PS00107">
    <property type="entry name" value="PROTEIN_KINASE_ATP"/>
    <property type="match status" value="1"/>
</dbReference>
<dbReference type="PROSITE" id="PS50042">
    <property type="entry name" value="CNMP_BINDING_3"/>
    <property type="match status" value="3"/>
</dbReference>
<evidence type="ECO:0000256" key="2">
    <source>
        <dbReference type="ARBA" id="ARBA00022535"/>
    </source>
</evidence>
<dbReference type="InterPro" id="IPR011009">
    <property type="entry name" value="Kinase-like_dom_sf"/>
</dbReference>
<evidence type="ECO:0000313" key="12">
    <source>
        <dbReference type="Proteomes" id="UP001295423"/>
    </source>
</evidence>
<evidence type="ECO:0000259" key="9">
    <source>
        <dbReference type="PROSITE" id="PS50011"/>
    </source>
</evidence>
<dbReference type="SUPFAM" id="SSF56112">
    <property type="entry name" value="Protein kinase-like (PK-like)"/>
    <property type="match status" value="1"/>
</dbReference>
<sequence>MLLSKSLIQQQWRRARWIKTPALLGAGSLAYLIHENQEDDARLLEEASSSSTMQMQLPFPRLPQPSYVACESMIGRMLARRQTLLHIDDGKDKRKLQSVYSVKWDSTLGEGGFGAVYPAIDKVTGKKVAVKVISKEYTNDDGFRREMEALLQIRRLGGHPNLCGLHENFDEGGKFYLTLDYISGGEMFDHLINSGAYSEADAARLIREVASALSFLHGSDIVHCDLKPENLMLSTANRNDSVVKIIDFGTAQVLDETGKAAVPSSDLGTTAAYCPPEVLVERSSKKRPSMDVWAIGVILYIMLVGVHPFDPEGNATEEEIAERVLKMKSLPMKNSPYTKHLSASAIDLLEKLLCWDEDKRLTADDMLQHPWVQGITAKKDKLEDVASKLSNLKKFKSRLEAKVFQDFVNFADGNKDAEGGDKKMSLMERSFKRLDTSSTGSVTTKEIGKGLNEAVDSDEEVSLTTFTDLLSDHMKDCYFKKGDVIFKEGDEGKDMFFINSGVVEVTTSKGFRTVLSNGDFVGEAAILENAKRNGTVTCNTPVHAIRITKEYFEKYLSASDSELNVRMLDTTKNRTSSRKIFSGFSNLLAENERNRKSFKKGDVIYKEGDMGNDMFFIKKGVVSVANKDGFHTTLQEGNFVGEMALVNNKPRVGTVTCLTPVEGVTIPREYFEKFLITTDTNVRMNMYRENKAREMSRIRMMLRQAGHLHTKKLRKGDVLFKQGGKDKALYIVIDGEISRSTGRLSLTRNHQGDIISVVTPSFRTPLVQFPLDVSRRNAAWWRLDQKILKKLMGLATL</sequence>
<feature type="domain" description="Protein kinase" evidence="9">
    <location>
        <begin position="102"/>
        <end position="372"/>
    </location>
</feature>
<feature type="domain" description="Cyclic nucleotide-binding" evidence="10">
    <location>
        <begin position="596"/>
        <end position="675"/>
    </location>
</feature>
<dbReference type="InterPro" id="IPR018490">
    <property type="entry name" value="cNMP-bd_dom_sf"/>
</dbReference>
<dbReference type="Pfam" id="PF00069">
    <property type="entry name" value="Pkinase"/>
    <property type="match status" value="1"/>
</dbReference>
<dbReference type="InterPro" id="IPR000595">
    <property type="entry name" value="cNMP-bd_dom"/>
</dbReference>
<dbReference type="Gene3D" id="2.60.120.10">
    <property type="entry name" value="Jelly Rolls"/>
    <property type="match status" value="2"/>
</dbReference>
<dbReference type="GO" id="GO:0005524">
    <property type="term" value="F:ATP binding"/>
    <property type="evidence" value="ECO:0007669"/>
    <property type="project" value="UniProtKB-UniRule"/>
</dbReference>
<dbReference type="InterPro" id="IPR014710">
    <property type="entry name" value="RmlC-like_jellyroll"/>
</dbReference>
<dbReference type="InterPro" id="IPR017441">
    <property type="entry name" value="Protein_kinase_ATP_BS"/>
</dbReference>
<proteinExistence type="predicted"/>
<gene>
    <name evidence="11" type="ORF">CYCCA115_LOCUS21276</name>
</gene>
<evidence type="ECO:0000256" key="4">
    <source>
        <dbReference type="ARBA" id="ARBA00022741"/>
    </source>
</evidence>
<protein>
    <recommendedName>
        <fullName evidence="13">cGMP-dependent protein kinase</fullName>
    </recommendedName>
</protein>
<evidence type="ECO:0000256" key="7">
    <source>
        <dbReference type="ARBA" id="ARBA00022992"/>
    </source>
</evidence>
<dbReference type="CDD" id="cd00038">
    <property type="entry name" value="CAP_ED"/>
    <property type="match status" value="2"/>
</dbReference>
<dbReference type="SMART" id="SM00220">
    <property type="entry name" value="S_TKc"/>
    <property type="match status" value="1"/>
</dbReference>
<keyword evidence="3" id="KW-0808">Transferase</keyword>
<keyword evidence="5" id="KW-0418">Kinase</keyword>
<dbReference type="InterPro" id="IPR050205">
    <property type="entry name" value="CDPK_Ser/Thr_kinases"/>
</dbReference>
<dbReference type="GO" id="GO:0004674">
    <property type="term" value="F:protein serine/threonine kinase activity"/>
    <property type="evidence" value="ECO:0007669"/>
    <property type="project" value="UniProtKB-KW"/>
</dbReference>
<dbReference type="EMBL" id="CAKOGP040002214">
    <property type="protein sequence ID" value="CAJ1965683.1"/>
    <property type="molecule type" value="Genomic_DNA"/>
</dbReference>
<evidence type="ECO:0000259" key="10">
    <source>
        <dbReference type="PROSITE" id="PS50042"/>
    </source>
</evidence>
<dbReference type="PROSITE" id="PS00108">
    <property type="entry name" value="PROTEIN_KINASE_ST"/>
    <property type="match status" value="1"/>
</dbReference>
<dbReference type="SMART" id="SM00100">
    <property type="entry name" value="cNMP"/>
    <property type="match status" value="2"/>
</dbReference>
<dbReference type="InterPro" id="IPR018247">
    <property type="entry name" value="EF_Hand_1_Ca_BS"/>
</dbReference>
<evidence type="ECO:0000256" key="3">
    <source>
        <dbReference type="ARBA" id="ARBA00022679"/>
    </source>
</evidence>
<dbReference type="PANTHER" id="PTHR24349">
    <property type="entry name" value="SERINE/THREONINE-PROTEIN KINASE"/>
    <property type="match status" value="1"/>
</dbReference>
<keyword evidence="2" id="KW-0140">cGMP</keyword>
<keyword evidence="7" id="KW-0142">cGMP-binding</keyword>
<keyword evidence="1" id="KW-0723">Serine/threonine-protein kinase</keyword>
<name>A0AAD2G7I3_9STRA</name>
<accession>A0AAD2G7I3</accession>
<dbReference type="GO" id="GO:0030553">
    <property type="term" value="F:cGMP binding"/>
    <property type="evidence" value="ECO:0007669"/>
    <property type="project" value="UniProtKB-KW"/>
</dbReference>
<evidence type="ECO:0000256" key="6">
    <source>
        <dbReference type="ARBA" id="ARBA00022840"/>
    </source>
</evidence>
<dbReference type="PROSITE" id="PS50011">
    <property type="entry name" value="PROTEIN_KINASE_DOM"/>
    <property type="match status" value="1"/>
</dbReference>
<feature type="binding site" evidence="8">
    <location>
        <position position="131"/>
    </location>
    <ligand>
        <name>ATP</name>
        <dbReference type="ChEBI" id="CHEBI:30616"/>
    </ligand>
</feature>
<dbReference type="Proteomes" id="UP001295423">
    <property type="component" value="Unassembled WGS sequence"/>
</dbReference>
<evidence type="ECO:0000256" key="5">
    <source>
        <dbReference type="ARBA" id="ARBA00022777"/>
    </source>
</evidence>
<dbReference type="SUPFAM" id="SSF51206">
    <property type="entry name" value="cAMP-binding domain-like"/>
    <property type="match status" value="3"/>
</dbReference>
<evidence type="ECO:0000256" key="8">
    <source>
        <dbReference type="PROSITE-ProRule" id="PRU10141"/>
    </source>
</evidence>
<feature type="domain" description="Cyclic nucleotide-binding" evidence="10">
    <location>
        <begin position="708"/>
        <end position="737"/>
    </location>
</feature>
<keyword evidence="6 8" id="KW-0067">ATP-binding</keyword>
<dbReference type="FunFam" id="1.10.510.10:FF:000571">
    <property type="entry name" value="Maternal embryonic leucine zipper kinase"/>
    <property type="match status" value="1"/>
</dbReference>
<dbReference type="AlphaFoldDB" id="A0AAD2G7I3"/>
<evidence type="ECO:0000256" key="1">
    <source>
        <dbReference type="ARBA" id="ARBA00022527"/>
    </source>
</evidence>
<organism evidence="11 12">
    <name type="scientific">Cylindrotheca closterium</name>
    <dbReference type="NCBI Taxonomy" id="2856"/>
    <lineage>
        <taxon>Eukaryota</taxon>
        <taxon>Sar</taxon>
        <taxon>Stramenopiles</taxon>
        <taxon>Ochrophyta</taxon>
        <taxon>Bacillariophyta</taxon>
        <taxon>Bacillariophyceae</taxon>
        <taxon>Bacillariophycidae</taxon>
        <taxon>Bacillariales</taxon>
        <taxon>Bacillariaceae</taxon>
        <taxon>Cylindrotheca</taxon>
    </lineage>
</organism>
<comment type="caution">
    <text evidence="11">The sequence shown here is derived from an EMBL/GenBank/DDBJ whole genome shotgun (WGS) entry which is preliminary data.</text>
</comment>
<keyword evidence="4 8" id="KW-0547">Nucleotide-binding</keyword>
<dbReference type="InterPro" id="IPR008271">
    <property type="entry name" value="Ser/Thr_kinase_AS"/>
</dbReference>
<keyword evidence="12" id="KW-1185">Reference proteome</keyword>